<evidence type="ECO:0000256" key="1">
    <source>
        <dbReference type="SAM" id="Phobius"/>
    </source>
</evidence>
<comment type="caution">
    <text evidence="2">The sequence shown here is derived from an EMBL/GenBank/DDBJ whole genome shotgun (WGS) entry which is preliminary data.</text>
</comment>
<feature type="transmembrane region" description="Helical" evidence="1">
    <location>
        <begin position="6"/>
        <end position="23"/>
    </location>
</feature>
<keyword evidence="3" id="KW-1185">Reference proteome</keyword>
<reference evidence="2" key="1">
    <citation type="journal article" date="2023" name="Mol. Phylogenet. Evol.">
        <title>Genome-scale phylogeny and comparative genomics of the fungal order Sordariales.</title>
        <authorList>
            <person name="Hensen N."/>
            <person name="Bonometti L."/>
            <person name="Westerberg I."/>
            <person name="Brannstrom I.O."/>
            <person name="Guillou S."/>
            <person name="Cros-Aarteil S."/>
            <person name="Calhoun S."/>
            <person name="Haridas S."/>
            <person name="Kuo A."/>
            <person name="Mondo S."/>
            <person name="Pangilinan J."/>
            <person name="Riley R."/>
            <person name="LaButti K."/>
            <person name="Andreopoulos B."/>
            <person name="Lipzen A."/>
            <person name="Chen C."/>
            <person name="Yan M."/>
            <person name="Daum C."/>
            <person name="Ng V."/>
            <person name="Clum A."/>
            <person name="Steindorff A."/>
            <person name="Ohm R.A."/>
            <person name="Martin F."/>
            <person name="Silar P."/>
            <person name="Natvig D.O."/>
            <person name="Lalanne C."/>
            <person name="Gautier V."/>
            <person name="Ament-Velasquez S.L."/>
            <person name="Kruys A."/>
            <person name="Hutchinson M.I."/>
            <person name="Powell A.J."/>
            <person name="Barry K."/>
            <person name="Miller A.N."/>
            <person name="Grigoriev I.V."/>
            <person name="Debuchy R."/>
            <person name="Gladieux P."/>
            <person name="Hiltunen Thoren M."/>
            <person name="Johannesson H."/>
        </authorList>
    </citation>
    <scope>NUCLEOTIDE SEQUENCE</scope>
    <source>
        <strain evidence="2">CBS 958.72</strain>
    </source>
</reference>
<keyword evidence="1" id="KW-0812">Transmembrane</keyword>
<gene>
    <name evidence="2" type="ORF">B0T24DRAFT_606349</name>
</gene>
<keyword evidence="1" id="KW-0472">Membrane</keyword>
<keyword evidence="1" id="KW-1133">Transmembrane helix</keyword>
<evidence type="ECO:0000313" key="3">
    <source>
        <dbReference type="Proteomes" id="UP001287356"/>
    </source>
</evidence>
<dbReference type="EMBL" id="JAULSN010000001">
    <property type="protein sequence ID" value="KAK3383812.1"/>
    <property type="molecule type" value="Genomic_DNA"/>
</dbReference>
<proteinExistence type="predicted"/>
<accession>A0AAE0TY51</accession>
<sequence>MPRGVVIILCIFYSVVHVLINCLRTWPADLYTLFPYNLCRPNPYIIRAVLDHLPKMSEAIAGERQNSRTNGTTMPIL</sequence>
<dbReference type="AlphaFoldDB" id="A0AAE0TY51"/>
<reference evidence="2" key="2">
    <citation type="submission" date="2023-06" db="EMBL/GenBank/DDBJ databases">
        <authorList>
            <consortium name="Lawrence Berkeley National Laboratory"/>
            <person name="Haridas S."/>
            <person name="Hensen N."/>
            <person name="Bonometti L."/>
            <person name="Westerberg I."/>
            <person name="Brannstrom I.O."/>
            <person name="Guillou S."/>
            <person name="Cros-Aarteil S."/>
            <person name="Calhoun S."/>
            <person name="Kuo A."/>
            <person name="Mondo S."/>
            <person name="Pangilinan J."/>
            <person name="Riley R."/>
            <person name="Labutti K."/>
            <person name="Andreopoulos B."/>
            <person name="Lipzen A."/>
            <person name="Chen C."/>
            <person name="Yanf M."/>
            <person name="Daum C."/>
            <person name="Ng V."/>
            <person name="Clum A."/>
            <person name="Steindorff A."/>
            <person name="Ohm R."/>
            <person name="Martin F."/>
            <person name="Silar P."/>
            <person name="Natvig D."/>
            <person name="Lalanne C."/>
            <person name="Gautier V."/>
            <person name="Ament-Velasquez S.L."/>
            <person name="Kruys A."/>
            <person name="Hutchinson M.I."/>
            <person name="Powell A.J."/>
            <person name="Barry K."/>
            <person name="Miller A.N."/>
            <person name="Grigoriev I.V."/>
            <person name="Debuchy R."/>
            <person name="Gladieux P."/>
            <person name="Thoren M.H."/>
            <person name="Johannesson H."/>
        </authorList>
    </citation>
    <scope>NUCLEOTIDE SEQUENCE</scope>
    <source>
        <strain evidence="2">CBS 958.72</strain>
    </source>
</reference>
<protein>
    <submittedName>
        <fullName evidence="2">Uncharacterized protein</fullName>
    </submittedName>
</protein>
<name>A0AAE0TY51_9PEZI</name>
<dbReference type="Proteomes" id="UP001287356">
    <property type="component" value="Unassembled WGS sequence"/>
</dbReference>
<evidence type="ECO:0000313" key="2">
    <source>
        <dbReference type="EMBL" id="KAK3383812.1"/>
    </source>
</evidence>
<organism evidence="2 3">
    <name type="scientific">Lasiosphaeria ovina</name>
    <dbReference type="NCBI Taxonomy" id="92902"/>
    <lineage>
        <taxon>Eukaryota</taxon>
        <taxon>Fungi</taxon>
        <taxon>Dikarya</taxon>
        <taxon>Ascomycota</taxon>
        <taxon>Pezizomycotina</taxon>
        <taxon>Sordariomycetes</taxon>
        <taxon>Sordariomycetidae</taxon>
        <taxon>Sordariales</taxon>
        <taxon>Lasiosphaeriaceae</taxon>
        <taxon>Lasiosphaeria</taxon>
    </lineage>
</organism>